<dbReference type="EMBL" id="JAIZAY010000020">
    <property type="protein sequence ID" value="KAJ8022919.1"/>
    <property type="molecule type" value="Genomic_DNA"/>
</dbReference>
<evidence type="ECO:0000256" key="1">
    <source>
        <dbReference type="ARBA" id="ARBA00004141"/>
    </source>
</evidence>
<feature type="transmembrane region" description="Helical" evidence="7">
    <location>
        <begin position="34"/>
        <end position="56"/>
    </location>
</feature>
<reference evidence="9" key="1">
    <citation type="submission" date="2021-10" db="EMBL/GenBank/DDBJ databases">
        <title>Tropical sea cucumber genome reveals ecological adaptation and Cuvierian tubules defense mechanism.</title>
        <authorList>
            <person name="Chen T."/>
        </authorList>
    </citation>
    <scope>NUCLEOTIDE SEQUENCE</scope>
    <source>
        <strain evidence="9">Nanhai2018</strain>
        <tissue evidence="9">Muscle</tissue>
    </source>
</reference>
<keyword evidence="10" id="KW-1185">Reference proteome</keyword>
<feature type="transmembrane region" description="Helical" evidence="7">
    <location>
        <begin position="367"/>
        <end position="388"/>
    </location>
</feature>
<keyword evidence="3 7" id="KW-0812">Transmembrane</keyword>
<evidence type="ECO:0000259" key="8">
    <source>
        <dbReference type="Pfam" id="PF00999"/>
    </source>
</evidence>
<dbReference type="Proteomes" id="UP001152320">
    <property type="component" value="Chromosome 20"/>
</dbReference>
<protein>
    <submittedName>
        <fullName evidence="9">Sodium/hydrogen exchanger 9B2</fullName>
    </submittedName>
</protein>
<evidence type="ECO:0000313" key="10">
    <source>
        <dbReference type="Proteomes" id="UP001152320"/>
    </source>
</evidence>
<comment type="caution">
    <text evidence="9">The sequence shown here is derived from an EMBL/GenBank/DDBJ whole genome shotgun (WGS) entry which is preliminary data.</text>
</comment>
<organism evidence="9 10">
    <name type="scientific">Holothuria leucospilota</name>
    <name type="common">Black long sea cucumber</name>
    <name type="synonym">Mertensiothuria leucospilota</name>
    <dbReference type="NCBI Taxonomy" id="206669"/>
    <lineage>
        <taxon>Eukaryota</taxon>
        <taxon>Metazoa</taxon>
        <taxon>Echinodermata</taxon>
        <taxon>Eleutherozoa</taxon>
        <taxon>Echinozoa</taxon>
        <taxon>Holothuroidea</taxon>
        <taxon>Aspidochirotacea</taxon>
        <taxon>Aspidochirotida</taxon>
        <taxon>Holothuriidae</taxon>
        <taxon>Holothuria</taxon>
    </lineage>
</organism>
<dbReference type="GO" id="GO:0015297">
    <property type="term" value="F:antiporter activity"/>
    <property type="evidence" value="ECO:0007669"/>
    <property type="project" value="InterPro"/>
</dbReference>
<evidence type="ECO:0000256" key="3">
    <source>
        <dbReference type="ARBA" id="ARBA00022692"/>
    </source>
</evidence>
<dbReference type="InterPro" id="IPR038770">
    <property type="entry name" value="Na+/solute_symporter_sf"/>
</dbReference>
<dbReference type="Pfam" id="PF00999">
    <property type="entry name" value="Na_H_Exchanger"/>
    <property type="match status" value="1"/>
</dbReference>
<dbReference type="InterPro" id="IPR051843">
    <property type="entry name" value="CPA1_transporter"/>
</dbReference>
<feature type="transmembrane region" description="Helical" evidence="7">
    <location>
        <begin position="400"/>
        <end position="421"/>
    </location>
</feature>
<keyword evidence="5 7" id="KW-0472">Membrane</keyword>
<dbReference type="PANTHER" id="PTHR31102:SF1">
    <property type="entry name" value="CATION_H+ EXCHANGER DOMAIN-CONTAINING PROTEIN"/>
    <property type="match status" value="1"/>
</dbReference>
<name>A0A9Q0YLM8_HOLLE</name>
<keyword evidence="4 7" id="KW-1133">Transmembrane helix</keyword>
<feature type="transmembrane region" description="Helical" evidence="7">
    <location>
        <begin position="433"/>
        <end position="460"/>
    </location>
</feature>
<feature type="transmembrane region" description="Helical" evidence="7">
    <location>
        <begin position="257"/>
        <end position="274"/>
    </location>
</feature>
<sequence>MADISPPQANDDDKSHQPGDNSQDGCTHCPPKKAFTSVVTLILLCLLLWSALWSVVGDDALPGGNLFALFVLVILGEVAGFVMEAIHLPGLLGMLLIGFLLRNIPCDTLRLAEDILPSWSASLRSMALVVILLQAGLGLDAGALRSLSVVCIRLCCLPCIAEAVTAAVASHFILGLPWLWGLMLGFVLGAVTPAVIVPSLMSLQTKGYGKDQGIPTLIIAAASCDDVLAISAFGVIMGMALSTGNVVYNIFKGPLELVIGLLCGVIGGVILWSIPNHNQQVQLRSVFLVCGGLLSVFGSDLAGFPGAGALGCLTVAFLAGHGWKVAKASTRQPVERDIGYLWLLFQPLLFGLIGAEISLKDLDPSTLGLGLLTLCIGLIVRTFVSALAVTRAGLNMKEKIFIAVAWLPKATVQAAIGSVALDKVKGLDDELESYAIQILTIAVLSILITAPLGAILIALLGPRLLQMCKQEKGTTSTEGNKQPHEPQQEQETLMGIG</sequence>
<evidence type="ECO:0000256" key="4">
    <source>
        <dbReference type="ARBA" id="ARBA00022989"/>
    </source>
</evidence>
<dbReference type="Gene3D" id="1.20.1530.20">
    <property type="match status" value="1"/>
</dbReference>
<evidence type="ECO:0000256" key="2">
    <source>
        <dbReference type="ARBA" id="ARBA00007367"/>
    </source>
</evidence>
<dbReference type="InterPro" id="IPR006153">
    <property type="entry name" value="Cation/H_exchanger_TM"/>
</dbReference>
<accession>A0A9Q0YLM8</accession>
<feature type="transmembrane region" description="Helical" evidence="7">
    <location>
        <begin position="304"/>
        <end position="326"/>
    </location>
</feature>
<dbReference type="GO" id="GO:1902600">
    <property type="term" value="P:proton transmembrane transport"/>
    <property type="evidence" value="ECO:0007669"/>
    <property type="project" value="InterPro"/>
</dbReference>
<feature type="transmembrane region" description="Helical" evidence="7">
    <location>
        <begin position="179"/>
        <end position="201"/>
    </location>
</feature>
<comment type="subcellular location">
    <subcellularLocation>
        <location evidence="1">Membrane</location>
        <topology evidence="1">Multi-pass membrane protein</topology>
    </subcellularLocation>
</comment>
<evidence type="ECO:0000313" key="9">
    <source>
        <dbReference type="EMBL" id="KAJ8022919.1"/>
    </source>
</evidence>
<feature type="transmembrane region" description="Helical" evidence="7">
    <location>
        <begin position="68"/>
        <end position="101"/>
    </location>
</feature>
<dbReference type="AlphaFoldDB" id="A0A9Q0YLM8"/>
<feature type="region of interest" description="Disordered" evidence="6">
    <location>
        <begin position="471"/>
        <end position="497"/>
    </location>
</feature>
<dbReference type="GO" id="GO:0016020">
    <property type="term" value="C:membrane"/>
    <property type="evidence" value="ECO:0007669"/>
    <property type="project" value="UniProtKB-SubCell"/>
</dbReference>
<dbReference type="OrthoDB" id="423807at2759"/>
<comment type="similarity">
    <text evidence="2">Belongs to the monovalent cation:proton antiporter 1 (CPA1) transporter (TC 2.A.36) family.</text>
</comment>
<evidence type="ECO:0000256" key="5">
    <source>
        <dbReference type="ARBA" id="ARBA00023136"/>
    </source>
</evidence>
<proteinExistence type="inferred from homology"/>
<dbReference type="PANTHER" id="PTHR31102">
    <property type="match status" value="1"/>
</dbReference>
<evidence type="ECO:0000256" key="7">
    <source>
        <dbReference type="SAM" id="Phobius"/>
    </source>
</evidence>
<feature type="region of interest" description="Disordered" evidence="6">
    <location>
        <begin position="1"/>
        <end position="26"/>
    </location>
</feature>
<gene>
    <name evidence="9" type="ORF">HOLleu_37950</name>
</gene>
<feature type="transmembrane region" description="Helical" evidence="7">
    <location>
        <begin position="338"/>
        <end position="355"/>
    </location>
</feature>
<feature type="domain" description="Cation/H+ exchanger transmembrane" evidence="8">
    <location>
        <begin position="78"/>
        <end position="452"/>
    </location>
</feature>
<evidence type="ECO:0000256" key="6">
    <source>
        <dbReference type="SAM" id="MobiDB-lite"/>
    </source>
</evidence>